<organism evidence="1 2">
    <name type="scientific">Gaetbulibacter jejuensis</name>
    <dbReference type="NCBI Taxonomy" id="584607"/>
    <lineage>
        <taxon>Bacteria</taxon>
        <taxon>Pseudomonadati</taxon>
        <taxon>Bacteroidota</taxon>
        <taxon>Flavobacteriia</taxon>
        <taxon>Flavobacteriales</taxon>
        <taxon>Flavobacteriaceae</taxon>
        <taxon>Gaetbulibacter</taxon>
    </lineage>
</organism>
<dbReference type="EMBL" id="BAAAGF010000004">
    <property type="protein sequence ID" value="GAA0747898.1"/>
    <property type="molecule type" value="Genomic_DNA"/>
</dbReference>
<protein>
    <recommendedName>
        <fullName evidence="3">DUF1574 domain-containing protein</fullName>
    </recommendedName>
</protein>
<evidence type="ECO:0000313" key="2">
    <source>
        <dbReference type="Proteomes" id="UP001500736"/>
    </source>
</evidence>
<dbReference type="InterPro" id="IPR036514">
    <property type="entry name" value="SGNH_hydro_sf"/>
</dbReference>
<comment type="caution">
    <text evidence="1">The sequence shown here is derived from an EMBL/GenBank/DDBJ whole genome shotgun (WGS) entry which is preliminary data.</text>
</comment>
<keyword evidence="2" id="KW-1185">Reference proteome</keyword>
<dbReference type="RefSeq" id="WP_343798893.1">
    <property type="nucleotide sequence ID" value="NZ_BAAAGF010000004.1"/>
</dbReference>
<gene>
    <name evidence="1" type="ORF">GCM10009431_25800</name>
</gene>
<proteinExistence type="predicted"/>
<evidence type="ECO:0000313" key="1">
    <source>
        <dbReference type="EMBL" id="GAA0747898.1"/>
    </source>
</evidence>
<dbReference type="Proteomes" id="UP001500736">
    <property type="component" value="Unassembled WGS sequence"/>
</dbReference>
<accession>A0ABN1JX14</accession>
<sequence length="320" mass="38183">MKLFIKRFLLFVIVILPICVALDFLISNGLKSSDYYAQGETFIWNEIVEGRISEDIYIYGSSRAWVHFDPEIIKDSLSMSAYNFGIDGHNFWFQHLRHKLLIENNPKPKLIVLSVDMFGFTKYKGFYNSRQFLPFIYNKDIRKYTSEYPGFNCLDYYLPLFRYYGRTKDIGEAFRSKDNTYKDSVFRRKGYRAEHRTWTADFNKAKSKMAYYEVNTYEPYKDLMHQFLEECKKLDIKVVMVYAPEYIEGQEFVRNRSELISTYESIAEIHQITFLDYSNDELCYNKSLFYNSQHLNAKGSRLFSEEFASNLKKMKLFETN</sequence>
<dbReference type="SUPFAM" id="SSF52266">
    <property type="entry name" value="SGNH hydrolase"/>
    <property type="match status" value="1"/>
</dbReference>
<name>A0ABN1JX14_9FLAO</name>
<evidence type="ECO:0008006" key="3">
    <source>
        <dbReference type="Google" id="ProtNLM"/>
    </source>
</evidence>
<reference evidence="1 2" key="1">
    <citation type="journal article" date="2019" name="Int. J. Syst. Evol. Microbiol.">
        <title>The Global Catalogue of Microorganisms (GCM) 10K type strain sequencing project: providing services to taxonomists for standard genome sequencing and annotation.</title>
        <authorList>
            <consortium name="The Broad Institute Genomics Platform"/>
            <consortium name="The Broad Institute Genome Sequencing Center for Infectious Disease"/>
            <person name="Wu L."/>
            <person name="Ma J."/>
        </authorList>
    </citation>
    <scope>NUCLEOTIDE SEQUENCE [LARGE SCALE GENOMIC DNA]</scope>
    <source>
        <strain evidence="1 2">JCM 15976</strain>
    </source>
</reference>
<dbReference type="Gene3D" id="3.40.50.1110">
    <property type="entry name" value="SGNH hydrolase"/>
    <property type="match status" value="1"/>
</dbReference>